<evidence type="ECO:0000313" key="2">
    <source>
        <dbReference type="EMBL" id="HIH10340.1"/>
    </source>
</evidence>
<accession>A0A7J4IZP4</accession>
<evidence type="ECO:0000313" key="3">
    <source>
        <dbReference type="Proteomes" id="UP000565078"/>
    </source>
</evidence>
<sequence>MSYSVKWRPAAVKELRKLPKEVAQRLVERIDLAKDNPRHFLERLEGEPCYKARAGDYRAIVDILEAEQVIAVRI</sequence>
<protein>
    <submittedName>
        <fullName evidence="2">Type II toxin-antitoxin system RelE/ParE family toxin</fullName>
    </submittedName>
</protein>
<dbReference type="PANTHER" id="PTHR35601">
    <property type="entry name" value="TOXIN RELE"/>
    <property type="match status" value="1"/>
</dbReference>
<evidence type="ECO:0000256" key="1">
    <source>
        <dbReference type="ARBA" id="ARBA00022649"/>
    </source>
</evidence>
<dbReference type="Proteomes" id="UP000565078">
    <property type="component" value="Unassembled WGS sequence"/>
</dbReference>
<keyword evidence="1" id="KW-1277">Toxin-antitoxin system</keyword>
<dbReference type="EMBL" id="DUGC01000109">
    <property type="protein sequence ID" value="HIH10340.1"/>
    <property type="molecule type" value="Genomic_DNA"/>
</dbReference>
<dbReference type="Pfam" id="PF05016">
    <property type="entry name" value="ParE_toxin"/>
    <property type="match status" value="1"/>
</dbReference>
<dbReference type="InterPro" id="IPR007712">
    <property type="entry name" value="RelE/ParE_toxin"/>
</dbReference>
<dbReference type="Gene3D" id="3.30.2310.20">
    <property type="entry name" value="RelE-like"/>
    <property type="match status" value="1"/>
</dbReference>
<dbReference type="SUPFAM" id="SSF143011">
    <property type="entry name" value="RelE-like"/>
    <property type="match status" value="1"/>
</dbReference>
<comment type="caution">
    <text evidence="2">The sequence shown here is derived from an EMBL/GenBank/DDBJ whole genome shotgun (WGS) entry which is preliminary data.</text>
</comment>
<dbReference type="InterPro" id="IPR035093">
    <property type="entry name" value="RelE/ParE_toxin_dom_sf"/>
</dbReference>
<proteinExistence type="predicted"/>
<dbReference type="AlphaFoldDB" id="A0A7J4IZP4"/>
<gene>
    <name evidence="2" type="ORF">HA254_06785</name>
</gene>
<name>A0A7J4IZP4_9ARCH</name>
<organism evidence="2 3">
    <name type="scientific">Candidatus Iainarchaeum sp</name>
    <dbReference type="NCBI Taxonomy" id="3101447"/>
    <lineage>
        <taxon>Archaea</taxon>
        <taxon>Candidatus Iainarchaeota</taxon>
        <taxon>Candidatus Iainarchaeia</taxon>
        <taxon>Candidatus Iainarchaeales</taxon>
        <taxon>Candidatus Iainarchaeaceae</taxon>
        <taxon>Candidatus Iainarchaeum</taxon>
    </lineage>
</organism>
<reference evidence="3" key="1">
    <citation type="journal article" date="2020" name="bioRxiv">
        <title>A rank-normalized archaeal taxonomy based on genome phylogeny resolves widespread incomplete and uneven classifications.</title>
        <authorList>
            <person name="Rinke C."/>
            <person name="Chuvochina M."/>
            <person name="Mussig A.J."/>
            <person name="Chaumeil P.-A."/>
            <person name="Waite D.W."/>
            <person name="Whitman W.B."/>
            <person name="Parks D.H."/>
            <person name="Hugenholtz P."/>
        </authorList>
    </citation>
    <scope>NUCLEOTIDE SEQUENCE [LARGE SCALE GENOMIC DNA]</scope>
</reference>
<dbReference type="PANTHER" id="PTHR35601:SF1">
    <property type="entry name" value="TOXIN RELE"/>
    <property type="match status" value="1"/>
</dbReference>